<evidence type="ECO:0000256" key="2">
    <source>
        <dbReference type="SAM" id="SignalP"/>
    </source>
</evidence>
<dbReference type="STRING" id="1005944.SAMN05192576_3531"/>
<dbReference type="RefSeq" id="WP_091026115.1">
    <property type="nucleotide sequence ID" value="NZ_BKAE01000008.1"/>
</dbReference>
<feature type="chain" id="PRO_5011507191" evidence="2">
    <location>
        <begin position="24"/>
        <end position="391"/>
    </location>
</feature>
<feature type="signal peptide" evidence="2">
    <location>
        <begin position="1"/>
        <end position="23"/>
    </location>
</feature>
<dbReference type="EMBL" id="FNIC01000006">
    <property type="protein sequence ID" value="SDO16562.1"/>
    <property type="molecule type" value="Genomic_DNA"/>
</dbReference>
<name>A0A1H0HBP1_9ACTN</name>
<dbReference type="AlphaFoldDB" id="A0A1H0HBP1"/>
<dbReference type="OrthoDB" id="9770043at2"/>
<protein>
    <submittedName>
        <fullName evidence="4">Glucose/arabinose dehydrogenase, beta-propeller fold</fullName>
    </submittedName>
</protein>
<dbReference type="Proteomes" id="UP000199004">
    <property type="component" value="Unassembled WGS sequence"/>
</dbReference>
<evidence type="ECO:0000259" key="3">
    <source>
        <dbReference type="Pfam" id="PF07995"/>
    </source>
</evidence>
<dbReference type="PANTHER" id="PTHR19328:SF13">
    <property type="entry name" value="HIPL1 PROTEIN"/>
    <property type="match status" value="1"/>
</dbReference>
<keyword evidence="2" id="KW-0732">Signal</keyword>
<dbReference type="Gene3D" id="2.120.10.30">
    <property type="entry name" value="TolB, C-terminal domain"/>
    <property type="match status" value="1"/>
</dbReference>
<keyword evidence="5" id="KW-1185">Reference proteome</keyword>
<evidence type="ECO:0000313" key="5">
    <source>
        <dbReference type="Proteomes" id="UP000199004"/>
    </source>
</evidence>
<proteinExistence type="predicted"/>
<sequence>MRSLGLGLGVLLTLALTAPPAVALPASPDAGETSTTAERRATPRLVVTKRVTGLSNPWDVQPIGNGRLLITERDTARLIVAGKGGKRAVQFPSGSVWVSGETGLMSLEVDPAFATNRRFYTCSGGFTDGGGHDVRVNAWTLNKTLTKATLVKKLIGGFPTTTGRHGGCRLLITSNGSLLVGTGDAAVGTNPRNLDSLGGKTLRLNRLTGAPWPTNPFIDSASSRRRYVQTFGHRNVQGLAERANGTLWSVEHGSYRDDEVNLLVNGGDYGWHPVPGYNESVPMTDFDLPGKQYGAKWRSGDPTLATSGASFVYGKKWGSLNGALAVAALKATRILFLTFDARGKLVRKTVPPILQRFGRLRSVTFAPNGDLLVTTDTDSGGGSVLRVRPAS</sequence>
<dbReference type="InterPro" id="IPR012938">
    <property type="entry name" value="Glc/Sorbosone_DH"/>
</dbReference>
<dbReference type="InterPro" id="IPR011041">
    <property type="entry name" value="Quinoprot_gluc/sorb_DH_b-prop"/>
</dbReference>
<gene>
    <name evidence="4" type="ORF">SAMN05192576_3531</name>
</gene>
<dbReference type="SUPFAM" id="SSF50952">
    <property type="entry name" value="Soluble quinoprotein glucose dehydrogenase"/>
    <property type="match status" value="1"/>
</dbReference>
<organism evidence="4 5">
    <name type="scientific">Nocardioides szechwanensis</name>
    <dbReference type="NCBI Taxonomy" id="1005944"/>
    <lineage>
        <taxon>Bacteria</taxon>
        <taxon>Bacillati</taxon>
        <taxon>Actinomycetota</taxon>
        <taxon>Actinomycetes</taxon>
        <taxon>Propionibacteriales</taxon>
        <taxon>Nocardioidaceae</taxon>
        <taxon>Nocardioides</taxon>
    </lineage>
</organism>
<evidence type="ECO:0000256" key="1">
    <source>
        <dbReference type="SAM" id="MobiDB-lite"/>
    </source>
</evidence>
<accession>A0A1H0HBP1</accession>
<evidence type="ECO:0000313" key="4">
    <source>
        <dbReference type="EMBL" id="SDO16562.1"/>
    </source>
</evidence>
<feature type="domain" description="Glucose/Sorbosone dehydrogenase" evidence="3">
    <location>
        <begin position="54"/>
        <end position="380"/>
    </location>
</feature>
<dbReference type="InterPro" id="IPR011042">
    <property type="entry name" value="6-blade_b-propeller_TolB-like"/>
</dbReference>
<reference evidence="4 5" key="1">
    <citation type="submission" date="2016-10" db="EMBL/GenBank/DDBJ databases">
        <authorList>
            <person name="de Groot N.N."/>
        </authorList>
    </citation>
    <scope>NUCLEOTIDE SEQUENCE [LARGE SCALE GENOMIC DNA]</scope>
    <source>
        <strain evidence="4 5">CGMCC 1.11147</strain>
    </source>
</reference>
<dbReference type="PANTHER" id="PTHR19328">
    <property type="entry name" value="HEDGEHOG-INTERACTING PROTEIN"/>
    <property type="match status" value="1"/>
</dbReference>
<feature type="region of interest" description="Disordered" evidence="1">
    <location>
        <begin position="23"/>
        <end position="42"/>
    </location>
</feature>
<dbReference type="Pfam" id="PF07995">
    <property type="entry name" value="GSDH"/>
    <property type="match status" value="1"/>
</dbReference>